<gene>
    <name evidence="2" type="ORF">HHA04nite_01200</name>
</gene>
<evidence type="ECO:0000313" key="3">
    <source>
        <dbReference type="Proteomes" id="UP000321121"/>
    </source>
</evidence>
<feature type="chain" id="PRO_5046257906" description="Type VI secretion-associated protein" evidence="1">
    <location>
        <begin position="23"/>
        <end position="199"/>
    </location>
</feature>
<name>A0ABQ0TZK8_9GAMM</name>
<dbReference type="EMBL" id="BJUS01000001">
    <property type="protein sequence ID" value="GEK71576.1"/>
    <property type="molecule type" value="Genomic_DNA"/>
</dbReference>
<comment type="caution">
    <text evidence="2">The sequence shown here is derived from an EMBL/GenBank/DDBJ whole genome shotgun (WGS) entry which is preliminary data.</text>
</comment>
<evidence type="ECO:0008006" key="4">
    <source>
        <dbReference type="Google" id="ProtNLM"/>
    </source>
</evidence>
<keyword evidence="1" id="KW-0732">Signal</keyword>
<accession>A0ABQ0TZK8</accession>
<organism evidence="2 3">
    <name type="scientific">Halomonas halophila</name>
    <dbReference type="NCBI Taxonomy" id="29573"/>
    <lineage>
        <taxon>Bacteria</taxon>
        <taxon>Pseudomonadati</taxon>
        <taxon>Pseudomonadota</taxon>
        <taxon>Gammaproteobacteria</taxon>
        <taxon>Oceanospirillales</taxon>
        <taxon>Halomonadaceae</taxon>
        <taxon>Halomonas</taxon>
    </lineage>
</organism>
<protein>
    <recommendedName>
        <fullName evidence="4">Type VI secretion-associated protein</fullName>
    </recommendedName>
</protein>
<dbReference type="InterPro" id="IPR017738">
    <property type="entry name" value="T6SS-assoc_VCA0118"/>
</dbReference>
<evidence type="ECO:0000256" key="1">
    <source>
        <dbReference type="SAM" id="SignalP"/>
    </source>
</evidence>
<feature type="signal peptide" evidence="1">
    <location>
        <begin position="1"/>
        <end position="22"/>
    </location>
</feature>
<reference evidence="2 3" key="1">
    <citation type="submission" date="2019-07" db="EMBL/GenBank/DDBJ databases">
        <title>Whole genome shotgun sequence of Halomonas halophila NBRC 102604.</title>
        <authorList>
            <person name="Hosoyama A."/>
            <person name="Uohara A."/>
            <person name="Ohji S."/>
            <person name="Ichikawa N."/>
        </authorList>
    </citation>
    <scope>NUCLEOTIDE SEQUENCE [LARGE SCALE GENOMIC DNA]</scope>
    <source>
        <strain evidence="2 3">NBRC 102604</strain>
    </source>
</reference>
<evidence type="ECO:0000313" key="2">
    <source>
        <dbReference type="EMBL" id="GEK71576.1"/>
    </source>
</evidence>
<dbReference type="Proteomes" id="UP000321121">
    <property type="component" value="Unassembled WGS sequence"/>
</dbReference>
<sequence>MKKTTAAVLFTAMASSLGAAQASEGCTDISNDQRRLACYDAEYRPAQEVSQESSWMVNESTSPIDDSKSVYLRVTSKEPVQDRLGRDVDAALWVRCMENKTSMVLQFGGHHMASLNQYGQVTLRIDDQQARTMRMNESTNNKSLGLWNGGSSIPVIRQMFGHDTLTVRATPFSQSPITTQFPITGLEEAIEPLREACHW</sequence>
<keyword evidence="3" id="KW-1185">Reference proteome</keyword>
<dbReference type="Pfam" id="PF11319">
    <property type="entry name" value="VasI"/>
    <property type="match status" value="1"/>
</dbReference>
<proteinExistence type="predicted"/>
<dbReference type="RefSeq" id="WP_146907254.1">
    <property type="nucleotide sequence ID" value="NZ_BJUS01000001.1"/>
</dbReference>